<reference evidence="13 16" key="2">
    <citation type="submission" date="2016-10" db="EMBL/GenBank/DDBJ databases">
        <title>Hydorgenophaga sp. LPB0072 isolated from gastropod.</title>
        <authorList>
            <person name="Kim E."/>
            <person name="Yi H."/>
        </authorList>
    </citation>
    <scope>NUCLEOTIDE SEQUENCE [LARGE SCALE GENOMIC DNA]</scope>
    <source>
        <strain evidence="13 16">LPB0072</strain>
    </source>
</reference>
<dbReference type="RefSeq" id="WP_066091128.1">
    <property type="nucleotide sequence ID" value="NZ_CP017476.1"/>
</dbReference>
<dbReference type="EMBL" id="LVWD01000015">
    <property type="protein sequence ID" value="OAD41463.1"/>
    <property type="molecule type" value="Genomic_DNA"/>
</dbReference>
<comment type="function">
    <text evidence="9">Reutilizes the intact tripeptide L-alanyl-gamma-D-glutamyl-meso-diaminopimelate by linking it to UDP-N-acetylmuramate.</text>
</comment>
<evidence type="ECO:0000313" key="15">
    <source>
        <dbReference type="Proteomes" id="UP000185657"/>
    </source>
</evidence>
<comment type="catalytic activity">
    <reaction evidence="9">
        <text>UDP-N-acetyl-alpha-D-muramate + L-alanyl-gamma-D-glutamyl-meso-2,6-diaminopimelate + ATP = UDP-N-acetyl-alpha-D-muramoyl-L-alanyl-gamma-D-glutamyl-meso-2,6-diaminopimelate + ADP + phosphate + H(+)</text>
        <dbReference type="Rhea" id="RHEA:29563"/>
        <dbReference type="ChEBI" id="CHEBI:15378"/>
        <dbReference type="ChEBI" id="CHEBI:30616"/>
        <dbReference type="ChEBI" id="CHEBI:43474"/>
        <dbReference type="ChEBI" id="CHEBI:61401"/>
        <dbReference type="ChEBI" id="CHEBI:70757"/>
        <dbReference type="ChEBI" id="CHEBI:83905"/>
        <dbReference type="ChEBI" id="CHEBI:456216"/>
        <dbReference type="EC" id="6.3.2.45"/>
    </reaction>
</comment>
<keyword evidence="8 9" id="KW-0961">Cell wall biogenesis/degradation</keyword>
<dbReference type="InterPro" id="IPR005757">
    <property type="entry name" value="Mpl"/>
</dbReference>
<dbReference type="Proteomes" id="UP000185657">
    <property type="component" value="Unassembled WGS sequence"/>
</dbReference>
<comment type="cofactor">
    <cofactor evidence="9">
        <name>Mg(2+)</name>
        <dbReference type="ChEBI" id="CHEBI:18420"/>
    </cofactor>
</comment>
<dbReference type="HAMAP" id="MF_02020">
    <property type="entry name" value="Mpl"/>
    <property type="match status" value="1"/>
</dbReference>
<keyword evidence="1 9" id="KW-0436">Ligase</keyword>
<dbReference type="NCBIfam" id="TIGR01081">
    <property type="entry name" value="mpl"/>
    <property type="match status" value="1"/>
</dbReference>
<keyword evidence="7 9" id="KW-0131">Cell cycle</keyword>
<evidence type="ECO:0000256" key="7">
    <source>
        <dbReference type="ARBA" id="ARBA00023306"/>
    </source>
</evidence>
<dbReference type="InterPro" id="IPR050061">
    <property type="entry name" value="MurCDEF_pg_biosynth"/>
</dbReference>
<dbReference type="AlphaFoldDB" id="A0A167HMP0"/>
<name>A0A167HMP0_9BURK</name>
<evidence type="ECO:0000259" key="12">
    <source>
        <dbReference type="Pfam" id="PF08245"/>
    </source>
</evidence>
<dbReference type="GO" id="GO:0009254">
    <property type="term" value="P:peptidoglycan turnover"/>
    <property type="evidence" value="ECO:0007669"/>
    <property type="project" value="UniProtKB-UniRule"/>
</dbReference>
<dbReference type="GO" id="GO:0051301">
    <property type="term" value="P:cell division"/>
    <property type="evidence" value="ECO:0007669"/>
    <property type="project" value="UniProtKB-KW"/>
</dbReference>
<dbReference type="OrthoDB" id="9804126at2"/>
<evidence type="ECO:0000313" key="14">
    <source>
        <dbReference type="EMBL" id="OAD41463.1"/>
    </source>
</evidence>
<dbReference type="InterPro" id="IPR004101">
    <property type="entry name" value="Mur_ligase_C"/>
</dbReference>
<feature type="domain" description="Mur ligase N-terminal catalytic" evidence="10">
    <location>
        <begin position="2"/>
        <end position="107"/>
    </location>
</feature>
<evidence type="ECO:0000256" key="2">
    <source>
        <dbReference type="ARBA" id="ARBA00022618"/>
    </source>
</evidence>
<dbReference type="EC" id="6.3.2.45" evidence="9"/>
<feature type="binding site" evidence="9">
    <location>
        <begin position="118"/>
        <end position="124"/>
    </location>
    <ligand>
        <name>ATP</name>
        <dbReference type="ChEBI" id="CHEBI:30616"/>
    </ligand>
</feature>
<keyword evidence="9" id="KW-0460">Magnesium</keyword>
<dbReference type="InterPro" id="IPR036565">
    <property type="entry name" value="Mur-like_cat_sf"/>
</dbReference>
<dbReference type="Gene3D" id="3.40.1190.10">
    <property type="entry name" value="Mur-like, catalytic domain"/>
    <property type="match status" value="1"/>
</dbReference>
<dbReference type="Pfam" id="PF02875">
    <property type="entry name" value="Mur_ligase_C"/>
    <property type="match status" value="1"/>
</dbReference>
<evidence type="ECO:0000259" key="11">
    <source>
        <dbReference type="Pfam" id="PF02875"/>
    </source>
</evidence>
<evidence type="ECO:0000256" key="8">
    <source>
        <dbReference type="ARBA" id="ARBA00023316"/>
    </source>
</evidence>
<feature type="domain" description="Mur ligase central" evidence="12">
    <location>
        <begin position="116"/>
        <end position="304"/>
    </location>
</feature>
<accession>A0A167HMP0</accession>
<evidence type="ECO:0000256" key="5">
    <source>
        <dbReference type="ARBA" id="ARBA00022960"/>
    </source>
</evidence>
<evidence type="ECO:0000256" key="4">
    <source>
        <dbReference type="ARBA" id="ARBA00022840"/>
    </source>
</evidence>
<feature type="domain" description="Mur ligase C-terminal" evidence="11">
    <location>
        <begin position="326"/>
        <end position="457"/>
    </location>
</feature>
<sequence length="472" mass="50350">MHIHILGICGTFMGGLAALAREAGHRVTGCDAGVYPPMSDQLRALGIDLIEGFGAEQLALKPDMYVVGNVVSRARLHDGTPKFPLMEAILESGANYTSGPQWLSEHVLQGRHVLAVAGTHGKTTTTAMLAWILEFAGMKPGFLIGGVPLNFDVSARLGGASPGPDTRPVFAIEADEYDTAFFDKRSKFVHYRPRTAILNNLEFDHADIFDNLAAIERQFHHLVRTVPGSGRIVVNGVEDSLERVLHKGCWSEVRSFGAAVSDLTAEGEPHEFAVLERGQKVAEVKWALTGAHNQLNALAAIAAAQHVGVSPAVAAEALGQFVNVRRRMEVRGTIARPGGAITVYDDFAHHPTAIRTTLDGLRRRLDQQGSPNKARIIAVFEPRSNTMKLGSMKSQLPWSLESADLSICHSGGLGWSAAEALAPLGSRATVAHSIDEVVAQVVAAAQDGDHIVCMSNGGFGGVHARLLAALCG</sequence>
<dbReference type="Proteomes" id="UP000185680">
    <property type="component" value="Chromosome"/>
</dbReference>
<evidence type="ECO:0000313" key="13">
    <source>
        <dbReference type="EMBL" id="AOW14897.1"/>
    </source>
</evidence>
<dbReference type="Pfam" id="PF08245">
    <property type="entry name" value="Mur_ligase_M"/>
    <property type="match status" value="1"/>
</dbReference>
<evidence type="ECO:0000256" key="3">
    <source>
        <dbReference type="ARBA" id="ARBA00022741"/>
    </source>
</evidence>
<dbReference type="GO" id="GO:0008360">
    <property type="term" value="P:regulation of cell shape"/>
    <property type="evidence" value="ECO:0007669"/>
    <property type="project" value="UniProtKB-KW"/>
</dbReference>
<evidence type="ECO:0000256" key="1">
    <source>
        <dbReference type="ARBA" id="ARBA00022598"/>
    </source>
</evidence>
<dbReference type="InterPro" id="IPR036615">
    <property type="entry name" value="Mur_ligase_C_dom_sf"/>
</dbReference>
<dbReference type="Pfam" id="PF01225">
    <property type="entry name" value="Mur_ligase"/>
    <property type="match status" value="1"/>
</dbReference>
<dbReference type="UniPathway" id="UPA00544"/>
<dbReference type="GO" id="GO:0005524">
    <property type="term" value="F:ATP binding"/>
    <property type="evidence" value="ECO:0007669"/>
    <property type="project" value="UniProtKB-UniRule"/>
</dbReference>
<comment type="similarity">
    <text evidence="9">Belongs to the MurCDEF family. Mpl subfamily.</text>
</comment>
<dbReference type="Gene3D" id="3.90.190.20">
    <property type="entry name" value="Mur ligase, C-terminal domain"/>
    <property type="match status" value="1"/>
</dbReference>
<keyword evidence="2 9" id="KW-0132">Cell division</keyword>
<dbReference type="EMBL" id="CP017476">
    <property type="protein sequence ID" value="AOW14897.1"/>
    <property type="molecule type" value="Genomic_DNA"/>
</dbReference>
<dbReference type="InterPro" id="IPR013221">
    <property type="entry name" value="Mur_ligase_cen"/>
</dbReference>
<protein>
    <recommendedName>
        <fullName evidence="9">UDP-N-acetylmuramate--L-alanyl-gamma-D-glutamyl-meso-2,6-diaminoheptandioate ligase</fullName>
        <ecNumber evidence="9">6.3.2.45</ecNumber>
    </recommendedName>
    <alternativeName>
        <fullName evidence="9">Murein peptide ligase</fullName>
    </alternativeName>
    <alternativeName>
        <fullName evidence="9">UDP-N-acetylmuramate:L-alanyl-gamma-D-glutamyl-meso-diaminopimelate ligase</fullName>
    </alternativeName>
</protein>
<dbReference type="GO" id="GO:0106418">
    <property type="term" value="F:UDP-N-acetylmuramate-L-alanyl-gamma-D-glutamyl-meso-2,6-diaminoheptanedioate ligase activity"/>
    <property type="evidence" value="ECO:0007669"/>
    <property type="project" value="UniProtKB-EC"/>
</dbReference>
<evidence type="ECO:0000313" key="16">
    <source>
        <dbReference type="Proteomes" id="UP000185680"/>
    </source>
</evidence>
<proteinExistence type="inferred from homology"/>
<dbReference type="STRING" id="1763535.LPB072_20810"/>
<dbReference type="InterPro" id="IPR000713">
    <property type="entry name" value="Mur_ligase_N"/>
</dbReference>
<dbReference type="SUPFAM" id="SSF53623">
    <property type="entry name" value="MurD-like peptide ligases, catalytic domain"/>
    <property type="match status" value="1"/>
</dbReference>
<evidence type="ECO:0000256" key="9">
    <source>
        <dbReference type="HAMAP-Rule" id="MF_02020"/>
    </source>
</evidence>
<gene>
    <name evidence="9" type="primary">mpl</name>
    <name evidence="13" type="ORF">LPB072_20810</name>
    <name evidence="14" type="ORF">LPB72_12475</name>
</gene>
<dbReference type="PANTHER" id="PTHR43445">
    <property type="entry name" value="UDP-N-ACETYLMURAMATE--L-ALANINE LIGASE-RELATED"/>
    <property type="match status" value="1"/>
</dbReference>
<evidence type="ECO:0000259" key="10">
    <source>
        <dbReference type="Pfam" id="PF01225"/>
    </source>
</evidence>
<comment type="pathway">
    <text evidence="9">Cell wall biogenesis; peptidoglycan recycling.</text>
</comment>
<dbReference type="GO" id="GO:0071555">
    <property type="term" value="P:cell wall organization"/>
    <property type="evidence" value="ECO:0007669"/>
    <property type="project" value="UniProtKB-KW"/>
</dbReference>
<dbReference type="SUPFAM" id="SSF51984">
    <property type="entry name" value="MurCD N-terminal domain"/>
    <property type="match status" value="1"/>
</dbReference>
<dbReference type="KEGG" id="hyl:LPB072_20810"/>
<keyword evidence="15" id="KW-1185">Reference proteome</keyword>
<organism evidence="13 16">
    <name type="scientific">Hydrogenophaga crassostreae</name>
    <dbReference type="NCBI Taxonomy" id="1763535"/>
    <lineage>
        <taxon>Bacteria</taxon>
        <taxon>Pseudomonadati</taxon>
        <taxon>Pseudomonadota</taxon>
        <taxon>Betaproteobacteria</taxon>
        <taxon>Burkholderiales</taxon>
        <taxon>Comamonadaceae</taxon>
        <taxon>Hydrogenophaga</taxon>
    </lineage>
</organism>
<dbReference type="Gene3D" id="3.40.50.720">
    <property type="entry name" value="NAD(P)-binding Rossmann-like Domain"/>
    <property type="match status" value="1"/>
</dbReference>
<evidence type="ECO:0000256" key="6">
    <source>
        <dbReference type="ARBA" id="ARBA00022984"/>
    </source>
</evidence>
<keyword evidence="5 9" id="KW-0133">Cell shape</keyword>
<keyword evidence="4 9" id="KW-0067">ATP-binding</keyword>
<dbReference type="PANTHER" id="PTHR43445:SF5">
    <property type="entry name" value="UDP-N-ACETYLMURAMATE--L-ALANYL-GAMMA-D-GLUTAMYL-MESO-2,6-DIAMINOHEPTANDIOATE LIGASE"/>
    <property type="match status" value="1"/>
</dbReference>
<keyword evidence="3 9" id="KW-0547">Nucleotide-binding</keyword>
<keyword evidence="6 9" id="KW-0573">Peptidoglycan synthesis</keyword>
<reference evidence="14 15" key="1">
    <citation type="submission" date="2016-02" db="EMBL/GenBank/DDBJ databases">
        <title>Draft genome sequence of Hydrogenophaga sp. LPB0072.</title>
        <authorList>
            <person name="Shin S.-K."/>
            <person name="Yi H."/>
        </authorList>
    </citation>
    <scope>NUCLEOTIDE SEQUENCE [LARGE SCALE GENOMIC DNA]</scope>
    <source>
        <strain evidence="14 15">LPB0072</strain>
    </source>
</reference>
<dbReference type="SUPFAM" id="SSF53244">
    <property type="entry name" value="MurD-like peptide ligases, peptide-binding domain"/>
    <property type="match status" value="1"/>
</dbReference>
<dbReference type="GO" id="GO:0009252">
    <property type="term" value="P:peptidoglycan biosynthetic process"/>
    <property type="evidence" value="ECO:0007669"/>
    <property type="project" value="UniProtKB-KW"/>
</dbReference>